<feature type="compositionally biased region" description="Polar residues" evidence="1">
    <location>
        <begin position="7"/>
        <end position="24"/>
    </location>
</feature>
<keyword evidence="4" id="KW-1185">Reference proteome</keyword>
<evidence type="ECO:0000313" key="2">
    <source>
        <dbReference type="CGD" id="CAL0000184669"/>
    </source>
</evidence>
<dbReference type="KEGG" id="cal:CAALFM_C702430CA"/>
<dbReference type="CGD" id="CAL0000184669">
    <property type="gene designation" value="orf19.6465"/>
</dbReference>
<sequence>MPVDTSAELSPNDSPFQSPTSPLQAINPPPVNSISAPAAAESMNAPPAGQTPTSPSATPEPNPIPTATMQLSDTGSNLELQIQRIIEREVQNAVAKAMDAMLPTIAPHFTVSSPSSVASANGTTNETVVIPRPDLTNNTATSDPSTVASSTSHLATNIMSQPQSSTVTLSDAPASKLVNIRKRLQDLDQKLAPKSVKLTDIARIHEHLAVIHDPNSKLEQLYGEYYDLLWSIPVSERSKEEKNALKQFEIGSLPSHRSIDSRVNFRMWMHELLYFKLKYYIPDLIIGAVIKPAAQKTQDTKIIQAARVALQTLEDSPIINWQVLVDLLTHLDKKPNIYSLEAQVESQLNSDDYIITKVSALHGLINLQKHDVNVRQWIFIWKLILDKLPSLMEQVLATTTSTSVRSTLGEINYTPKESLHKLNYQQAEDFISIWDITIVALKEKVMLSKPF</sequence>
<dbReference type="STRING" id="237561.A0A1D8PR40"/>
<feature type="non-terminal residue" evidence="3">
    <location>
        <position position="451"/>
    </location>
</feature>
<name>A0A1D8PR40_CANAL</name>
<dbReference type="EMBL" id="CP017629">
    <property type="protein sequence ID" value="AOW30602.1"/>
    <property type="molecule type" value="Genomic_DNA"/>
</dbReference>
<reference evidence="3 4" key="1">
    <citation type="journal article" date="2004" name="Proc. Natl. Acad. Sci. U.S.A.">
        <title>The diploid genome sequence of Candida albicans.</title>
        <authorList>
            <person name="Jones T."/>
            <person name="Federspiel N.A."/>
            <person name="Chibana H."/>
            <person name="Dungan J."/>
            <person name="Kalman S."/>
            <person name="Magee B.B."/>
            <person name="Newport G."/>
            <person name="Thorstenson Y.R."/>
            <person name="Agabian N."/>
            <person name="Magee P.T."/>
            <person name="Davis R.W."/>
            <person name="Scherer S."/>
        </authorList>
    </citation>
    <scope>NUCLEOTIDE SEQUENCE [LARGE SCALE GENOMIC DNA]</scope>
    <source>
        <strain evidence="4">SC5314 / ATCC MYA-2876</strain>
    </source>
</reference>
<proteinExistence type="predicted"/>
<feature type="region of interest" description="Disordered" evidence="1">
    <location>
        <begin position="1"/>
        <end position="71"/>
    </location>
</feature>
<feature type="region of interest" description="Disordered" evidence="1">
    <location>
        <begin position="128"/>
        <end position="148"/>
    </location>
</feature>
<dbReference type="RefSeq" id="XP_721308.2">
    <property type="nucleotide sequence ID" value="XM_716215.2"/>
</dbReference>
<dbReference type="AlphaFoldDB" id="A0A1D8PR40"/>
<evidence type="ECO:0000313" key="3">
    <source>
        <dbReference type="EMBL" id="AOW30602.1"/>
    </source>
</evidence>
<feature type="compositionally biased region" description="Polar residues" evidence="1">
    <location>
        <begin position="135"/>
        <end position="148"/>
    </location>
</feature>
<accession>A0A1D8PR40</accession>
<gene>
    <name evidence="3" type="ordered locus">CAALFM_C702430CA</name>
    <name evidence="2" type="ordered locus">orf19.6465</name>
</gene>
<evidence type="ECO:0000313" key="4">
    <source>
        <dbReference type="Proteomes" id="UP000000559"/>
    </source>
</evidence>
<organism evidence="3 4">
    <name type="scientific">Candida albicans (strain SC5314 / ATCC MYA-2876)</name>
    <name type="common">Yeast</name>
    <dbReference type="NCBI Taxonomy" id="237561"/>
    <lineage>
        <taxon>Eukaryota</taxon>
        <taxon>Fungi</taxon>
        <taxon>Dikarya</taxon>
        <taxon>Ascomycota</taxon>
        <taxon>Saccharomycotina</taxon>
        <taxon>Pichiomycetes</taxon>
        <taxon>Debaryomycetaceae</taxon>
        <taxon>Candida/Lodderomyces clade</taxon>
        <taxon>Candida</taxon>
    </lineage>
</organism>
<evidence type="ECO:0000256" key="1">
    <source>
        <dbReference type="SAM" id="MobiDB-lite"/>
    </source>
</evidence>
<protein>
    <submittedName>
        <fullName evidence="3">Uncharacterized protein</fullName>
    </submittedName>
</protein>
<dbReference type="VEuPathDB" id="FungiDB:C7_02430C_A"/>
<dbReference type="Proteomes" id="UP000000559">
    <property type="component" value="Chromosome 7"/>
</dbReference>
<reference evidence="3 4" key="2">
    <citation type="journal article" date="2007" name="Genome Biol.">
        <title>Assembly of the Candida albicans genome into sixteen supercontigs aligned on the eight chromosomes.</title>
        <authorList>
            <person name="van het Hoog M."/>
            <person name="Rast T.J."/>
            <person name="Martchenko M."/>
            <person name="Grindle S."/>
            <person name="Dignard D."/>
            <person name="Hogues H."/>
            <person name="Cuomo C."/>
            <person name="Berriman M."/>
            <person name="Scherer S."/>
            <person name="Magee B.B."/>
            <person name="Whiteway M."/>
            <person name="Chibana H."/>
            <person name="Nantel A."/>
            <person name="Magee P.T."/>
        </authorList>
    </citation>
    <scope>GENOME REANNOTATION</scope>
    <source>
        <strain evidence="4">SC5314 / ATCC MYA-2876</strain>
    </source>
</reference>
<reference evidence="3 4" key="3">
    <citation type="journal article" date="2013" name="Genome Biol.">
        <title>Assembly of a phased diploid Candida albicans genome facilitates allele-specific measurements and provides a simple model for repeat and indel structure.</title>
        <authorList>
            <person name="Muzzey D."/>
            <person name="Schwartz K."/>
            <person name="Weissman J.S."/>
            <person name="Sherlock G."/>
        </authorList>
    </citation>
    <scope>NUCLEOTIDE SEQUENCE [LARGE SCALE GENOMIC DNA]</scope>
    <source>
        <strain evidence="4">SC5314 / ATCC MYA-2876</strain>
    </source>
</reference>
<dbReference type="GeneID" id="3636973"/>
<dbReference type="InParanoid" id="A0A1D8PR40"/>